<proteinExistence type="inferred from homology"/>
<dbReference type="PANTHER" id="PTHR48043:SF159">
    <property type="entry name" value="EG:EG0003.4 PROTEIN-RELATED"/>
    <property type="match status" value="1"/>
</dbReference>
<comment type="caution">
    <text evidence="5">The sequence shown here is derived from an EMBL/GenBank/DDBJ whole genome shotgun (WGS) entry which is preliminary data.</text>
</comment>
<feature type="signal peptide" evidence="4">
    <location>
        <begin position="1"/>
        <end position="19"/>
    </location>
</feature>
<dbReference type="InterPro" id="IPR002213">
    <property type="entry name" value="UDP_glucos_trans"/>
</dbReference>
<evidence type="ECO:0000313" key="6">
    <source>
        <dbReference type="Proteomes" id="UP001162156"/>
    </source>
</evidence>
<dbReference type="GO" id="GO:0008194">
    <property type="term" value="F:UDP-glycosyltransferase activity"/>
    <property type="evidence" value="ECO:0007669"/>
    <property type="project" value="InterPro"/>
</dbReference>
<organism evidence="5 6">
    <name type="scientific">Rhamnusium bicolor</name>
    <dbReference type="NCBI Taxonomy" id="1586634"/>
    <lineage>
        <taxon>Eukaryota</taxon>
        <taxon>Metazoa</taxon>
        <taxon>Ecdysozoa</taxon>
        <taxon>Arthropoda</taxon>
        <taxon>Hexapoda</taxon>
        <taxon>Insecta</taxon>
        <taxon>Pterygota</taxon>
        <taxon>Neoptera</taxon>
        <taxon>Endopterygota</taxon>
        <taxon>Coleoptera</taxon>
        <taxon>Polyphaga</taxon>
        <taxon>Cucujiformia</taxon>
        <taxon>Chrysomeloidea</taxon>
        <taxon>Cerambycidae</taxon>
        <taxon>Lepturinae</taxon>
        <taxon>Rhagiini</taxon>
        <taxon>Rhamnusium</taxon>
    </lineage>
</organism>
<dbReference type="AlphaFoldDB" id="A0AAV8WSA9"/>
<dbReference type="PANTHER" id="PTHR48043">
    <property type="entry name" value="EG:EG0003.4 PROTEIN-RELATED"/>
    <property type="match status" value="1"/>
</dbReference>
<reference evidence="5" key="1">
    <citation type="journal article" date="2023" name="Insect Mol. Biol.">
        <title>Genome sequencing provides insights into the evolution of gene families encoding plant cell wall-degrading enzymes in longhorned beetles.</title>
        <authorList>
            <person name="Shin N.R."/>
            <person name="Okamura Y."/>
            <person name="Kirsch R."/>
            <person name="Pauchet Y."/>
        </authorList>
    </citation>
    <scope>NUCLEOTIDE SEQUENCE</scope>
    <source>
        <strain evidence="5">RBIC_L_NR</strain>
    </source>
</reference>
<gene>
    <name evidence="5" type="ORF">NQ314_018038</name>
</gene>
<dbReference type="Pfam" id="PF00201">
    <property type="entry name" value="UDPGT"/>
    <property type="match status" value="1"/>
</dbReference>
<evidence type="ECO:0000256" key="3">
    <source>
        <dbReference type="ARBA" id="ARBA00022679"/>
    </source>
</evidence>
<protein>
    <recommendedName>
        <fullName evidence="7">UDP-glucuronosyltransferase</fullName>
    </recommendedName>
</protein>
<keyword evidence="4" id="KW-0732">Signal</keyword>
<keyword evidence="2" id="KW-0328">Glycosyltransferase</keyword>
<accession>A0AAV8WSA9</accession>
<dbReference type="Proteomes" id="UP001162156">
    <property type="component" value="Unassembled WGS sequence"/>
</dbReference>
<keyword evidence="6" id="KW-1185">Reference proteome</keyword>
<dbReference type="InterPro" id="IPR050271">
    <property type="entry name" value="UDP-glycosyltransferase"/>
</dbReference>
<sequence>MDISIYFFTLITIINSVQCAKILGIFPSTGYSQFILCKKLMTELAHRGHHVTVISAYKPKEEVNNYTTILTDDLIKETQGDLFSLEDTNVLINNIVFHNFGYLLTEYILSHQEVHRLIHSNETFDLVIVETFANEAHMGFAQHFNAPLVLFSSIGLAELNSHLVGNIMLPSVEPVSFSSFTNHMTFFQRLSNSAFYLFDIIYKELVAFPRQQTFLNKYFPKKMSLTEIMYNASLMLLNSHVSTTHPTFLTTSVIEIGGFHISPKKLPRDLQKFLDEAEYGVILFSMGSNLKSSNIPQDTLNNILKVFSKLKQKSPLEV</sequence>
<dbReference type="SUPFAM" id="SSF53756">
    <property type="entry name" value="UDP-Glycosyltransferase/glycogen phosphorylase"/>
    <property type="match status" value="1"/>
</dbReference>
<dbReference type="EMBL" id="JANEYF010005081">
    <property type="protein sequence ID" value="KAJ8929283.1"/>
    <property type="molecule type" value="Genomic_DNA"/>
</dbReference>
<evidence type="ECO:0008006" key="7">
    <source>
        <dbReference type="Google" id="ProtNLM"/>
    </source>
</evidence>
<evidence type="ECO:0000256" key="4">
    <source>
        <dbReference type="SAM" id="SignalP"/>
    </source>
</evidence>
<feature type="chain" id="PRO_5043339419" description="UDP-glucuronosyltransferase" evidence="4">
    <location>
        <begin position="20"/>
        <end position="318"/>
    </location>
</feature>
<evidence type="ECO:0000256" key="2">
    <source>
        <dbReference type="ARBA" id="ARBA00022676"/>
    </source>
</evidence>
<comment type="similarity">
    <text evidence="1">Belongs to the UDP-glycosyltransferase family.</text>
</comment>
<keyword evidence="3" id="KW-0808">Transferase</keyword>
<name>A0AAV8WSA9_9CUCU</name>
<evidence type="ECO:0000313" key="5">
    <source>
        <dbReference type="EMBL" id="KAJ8929283.1"/>
    </source>
</evidence>
<evidence type="ECO:0000256" key="1">
    <source>
        <dbReference type="ARBA" id="ARBA00009995"/>
    </source>
</evidence>